<evidence type="ECO:0000256" key="11">
    <source>
        <dbReference type="ARBA" id="ARBA00023172"/>
    </source>
</evidence>
<dbReference type="FunFam" id="3.40.50.410:FF:000080">
    <property type="entry name" value="X-ray repair-complementing defective repair in Chinese hamster cells 6"/>
    <property type="match status" value="1"/>
</dbReference>
<dbReference type="InterPro" id="IPR036361">
    <property type="entry name" value="SAP_dom_sf"/>
</dbReference>
<dbReference type="CDD" id="cd01458">
    <property type="entry name" value="vWA_ku"/>
    <property type="match status" value="1"/>
</dbReference>
<keyword evidence="6" id="KW-0227">DNA damage</keyword>
<dbReference type="GO" id="GO:0003690">
    <property type="term" value="F:double-stranded DNA binding"/>
    <property type="evidence" value="ECO:0007669"/>
    <property type="project" value="TreeGrafter"/>
</dbReference>
<dbReference type="SUPFAM" id="SSF53300">
    <property type="entry name" value="vWA-like"/>
    <property type="match status" value="1"/>
</dbReference>
<evidence type="ECO:0000313" key="18">
    <source>
        <dbReference type="EMBL" id="KDR17626.1"/>
    </source>
</evidence>
<dbReference type="GO" id="GO:0006310">
    <property type="term" value="P:DNA recombination"/>
    <property type="evidence" value="ECO:0007669"/>
    <property type="project" value="UniProtKB-KW"/>
</dbReference>
<dbReference type="Pfam" id="PF03731">
    <property type="entry name" value="Ku_N"/>
    <property type="match status" value="1"/>
</dbReference>
<evidence type="ECO:0000256" key="9">
    <source>
        <dbReference type="ARBA" id="ARBA00022840"/>
    </source>
</evidence>
<comment type="catalytic activity">
    <reaction evidence="14">
        <text>ATP + H2O = ADP + phosphate + H(+)</text>
        <dbReference type="Rhea" id="RHEA:13065"/>
        <dbReference type="ChEBI" id="CHEBI:15377"/>
        <dbReference type="ChEBI" id="CHEBI:15378"/>
        <dbReference type="ChEBI" id="CHEBI:30616"/>
        <dbReference type="ChEBI" id="CHEBI:43474"/>
        <dbReference type="ChEBI" id="CHEBI:456216"/>
        <dbReference type="EC" id="3.6.4.12"/>
    </reaction>
</comment>
<accession>A0A067R5P0</accession>
<dbReference type="Gene3D" id="1.10.1600.10">
    <property type="match status" value="1"/>
</dbReference>
<dbReference type="SMART" id="SM00559">
    <property type="entry name" value="Ku78"/>
    <property type="match status" value="1"/>
</dbReference>
<evidence type="ECO:0000256" key="2">
    <source>
        <dbReference type="ARBA" id="ARBA00005240"/>
    </source>
</evidence>
<evidence type="ECO:0000256" key="6">
    <source>
        <dbReference type="ARBA" id="ARBA00022763"/>
    </source>
</evidence>
<dbReference type="InParanoid" id="A0A067R5P0"/>
<dbReference type="InterPro" id="IPR005160">
    <property type="entry name" value="Ku_C"/>
</dbReference>
<gene>
    <name evidence="18" type="ORF">L798_07889</name>
</gene>
<keyword evidence="9" id="KW-0067">ATP-binding</keyword>
<evidence type="ECO:0000256" key="5">
    <source>
        <dbReference type="ARBA" id="ARBA00022741"/>
    </source>
</evidence>
<keyword evidence="5" id="KW-0547">Nucleotide-binding</keyword>
<dbReference type="InterPro" id="IPR005161">
    <property type="entry name" value="Ku_N"/>
</dbReference>
<dbReference type="Gene3D" id="3.40.50.410">
    <property type="entry name" value="von Willebrand factor, type A domain"/>
    <property type="match status" value="1"/>
</dbReference>
<evidence type="ECO:0000256" key="3">
    <source>
        <dbReference type="ARBA" id="ARBA00012551"/>
    </source>
</evidence>
<dbReference type="InterPro" id="IPR047087">
    <property type="entry name" value="KU70_core_dom"/>
</dbReference>
<keyword evidence="19" id="KW-1185">Reference proteome</keyword>
<feature type="compositionally biased region" description="Basic and acidic residues" evidence="16">
    <location>
        <begin position="532"/>
        <end position="548"/>
    </location>
</feature>
<dbReference type="PIRSF" id="PIRSF003033">
    <property type="entry name" value="Ku70"/>
    <property type="match status" value="1"/>
</dbReference>
<dbReference type="FunCoup" id="A0A067R5P0">
    <property type="interactions" value="1621"/>
</dbReference>
<dbReference type="GO" id="GO:0042162">
    <property type="term" value="F:telomeric DNA binding"/>
    <property type="evidence" value="ECO:0007669"/>
    <property type="project" value="InterPro"/>
</dbReference>
<keyword evidence="10" id="KW-0238">DNA-binding</keyword>
<dbReference type="SUPFAM" id="SSF100939">
    <property type="entry name" value="SPOC domain-like"/>
    <property type="match status" value="1"/>
</dbReference>
<sequence length="609" mass="68909">MDPTPWDDEDNPTEDLDVEKSEWACRDGLIFLIDATKPMFTEEESGKSSFLISLQCCKTTMLNTIISSDQDMIGIILFGTNKTSNVLNVPHIAVLQDLQQPNADKIKQLETMLKRKNFNDFTATFGHSDDFAISDALWLCQSTFSSSQLKLNSKRIFLFTNTDNPHAGSQHKEHLARSKAADLGQIDVDVELLHMGNNFDPSLFYKELIQLVKGDYSDDWRLPNPSTKFEELLARVYRKDHKKRSVGKILFSLGDGVKFGVAVYNLVRPAYVPKKALLDRTTNEVVKTTTKKFHADTGELMLPSELNKYQEFAFKKIIFRPDETRNLRKLTEPGIKLLGFRPECKIKIHHHLRPSSFIFPEEGLIQGSRKLFAALLDRCIAKKVVPICYFTPNTNSTPSLVALIPQEEQLNDSNIQIISPGFHVVYLPYSEDIRALNIESTARADAEQIIAAKAVIKKLKFVYTPYSFDNPKLQTHWRNIEALALDYNEQTEVKDVTVPDYESMARRLDSLAQEFLDSVYIGGYVPGGKPKTSGDRKRTTDTCSDKPRKATKTADVGDMQDIATCGKVEKLKVDELKTYLKGEGIEVKGLKKVELVTRVYQHLGITQPN</sequence>
<keyword evidence="7" id="KW-0378">Hydrolase</keyword>
<evidence type="ECO:0000256" key="14">
    <source>
        <dbReference type="ARBA" id="ARBA00047995"/>
    </source>
</evidence>
<dbReference type="GO" id="GO:0006303">
    <property type="term" value="P:double-strand break repair via nonhomologous end joining"/>
    <property type="evidence" value="ECO:0007669"/>
    <property type="project" value="InterPro"/>
</dbReference>
<comment type="subcellular location">
    <subcellularLocation>
        <location evidence="1">Nucleus</location>
    </subcellularLocation>
</comment>
<comment type="similarity">
    <text evidence="2">Belongs to the ku70 family.</text>
</comment>
<dbReference type="GO" id="GO:0003684">
    <property type="term" value="F:damaged DNA binding"/>
    <property type="evidence" value="ECO:0007669"/>
    <property type="project" value="InterPro"/>
</dbReference>
<evidence type="ECO:0000259" key="17">
    <source>
        <dbReference type="SMART" id="SM00559"/>
    </source>
</evidence>
<organism evidence="18 19">
    <name type="scientific">Zootermopsis nevadensis</name>
    <name type="common">Dampwood termite</name>
    <dbReference type="NCBI Taxonomy" id="136037"/>
    <lineage>
        <taxon>Eukaryota</taxon>
        <taxon>Metazoa</taxon>
        <taxon>Ecdysozoa</taxon>
        <taxon>Arthropoda</taxon>
        <taxon>Hexapoda</taxon>
        <taxon>Insecta</taxon>
        <taxon>Pterygota</taxon>
        <taxon>Neoptera</taxon>
        <taxon>Polyneoptera</taxon>
        <taxon>Dictyoptera</taxon>
        <taxon>Blattodea</taxon>
        <taxon>Blattoidea</taxon>
        <taxon>Termitoidae</taxon>
        <taxon>Termopsidae</taxon>
        <taxon>Zootermopsis</taxon>
    </lineage>
</organism>
<name>A0A067R5P0_ZOONE</name>
<dbReference type="InterPro" id="IPR027388">
    <property type="entry name" value="Ku70_bridge/pillars_dom_sf"/>
</dbReference>
<dbReference type="GO" id="GO:0003678">
    <property type="term" value="F:DNA helicase activity"/>
    <property type="evidence" value="ECO:0007669"/>
    <property type="project" value="UniProtKB-EC"/>
</dbReference>
<dbReference type="GO" id="GO:0043564">
    <property type="term" value="C:Ku70:Ku80 complex"/>
    <property type="evidence" value="ECO:0007669"/>
    <property type="project" value="InterPro"/>
</dbReference>
<dbReference type="InterPro" id="IPR016194">
    <property type="entry name" value="SPOC-like_C_dom_sf"/>
</dbReference>
<feature type="domain" description="Ku" evidence="17">
    <location>
        <begin position="298"/>
        <end position="446"/>
    </location>
</feature>
<evidence type="ECO:0000256" key="12">
    <source>
        <dbReference type="ARBA" id="ARBA00023204"/>
    </source>
</evidence>
<dbReference type="AlphaFoldDB" id="A0A067R5P0"/>
<evidence type="ECO:0000313" key="19">
    <source>
        <dbReference type="Proteomes" id="UP000027135"/>
    </source>
</evidence>
<dbReference type="InterPro" id="IPR006164">
    <property type="entry name" value="DNA_bd_Ku70/Ku80"/>
</dbReference>
<dbReference type="PANTHER" id="PTHR12604">
    <property type="entry name" value="KU AUTOANTIGEN DNA HELICASE"/>
    <property type="match status" value="1"/>
</dbReference>
<dbReference type="eggNOG" id="KOG2327">
    <property type="taxonomic scope" value="Eukaryota"/>
</dbReference>
<dbReference type="Gene3D" id="4.10.970.10">
    <property type="entry name" value="Ku70, bridge and pillars"/>
    <property type="match status" value="1"/>
</dbReference>
<evidence type="ECO:0000256" key="13">
    <source>
        <dbReference type="ARBA" id="ARBA00023242"/>
    </source>
</evidence>
<dbReference type="SUPFAM" id="SSF68906">
    <property type="entry name" value="SAP domain"/>
    <property type="match status" value="1"/>
</dbReference>
<evidence type="ECO:0000256" key="16">
    <source>
        <dbReference type="SAM" id="MobiDB-lite"/>
    </source>
</evidence>
<dbReference type="Proteomes" id="UP000027135">
    <property type="component" value="Unassembled WGS sequence"/>
</dbReference>
<feature type="region of interest" description="Disordered" evidence="16">
    <location>
        <begin position="527"/>
        <end position="555"/>
    </location>
</feature>
<dbReference type="GO" id="GO:0000723">
    <property type="term" value="P:telomere maintenance"/>
    <property type="evidence" value="ECO:0007669"/>
    <property type="project" value="InterPro"/>
</dbReference>
<evidence type="ECO:0000256" key="10">
    <source>
        <dbReference type="ARBA" id="ARBA00023125"/>
    </source>
</evidence>
<dbReference type="InterPro" id="IPR003034">
    <property type="entry name" value="SAP_dom"/>
</dbReference>
<evidence type="ECO:0000256" key="15">
    <source>
        <dbReference type="ARBA" id="ARBA00065167"/>
    </source>
</evidence>
<dbReference type="FunFam" id="2.40.290.10:FF:000001">
    <property type="entry name" value="X-ray repair cross complementing 6"/>
    <property type="match status" value="1"/>
</dbReference>
<keyword evidence="8 18" id="KW-0347">Helicase</keyword>
<dbReference type="EMBL" id="KK852727">
    <property type="protein sequence ID" value="KDR17626.1"/>
    <property type="molecule type" value="Genomic_DNA"/>
</dbReference>
<evidence type="ECO:0000256" key="7">
    <source>
        <dbReference type="ARBA" id="ARBA00022801"/>
    </source>
</evidence>
<dbReference type="OrthoDB" id="3249161at2759"/>
<dbReference type="Pfam" id="PF02735">
    <property type="entry name" value="Ku"/>
    <property type="match status" value="1"/>
</dbReference>
<keyword evidence="12" id="KW-0234">DNA repair</keyword>
<protein>
    <recommendedName>
        <fullName evidence="4">ATP-dependent DNA helicase 2 subunit 1</fullName>
        <ecNumber evidence="3">3.6.4.12</ecNumber>
    </recommendedName>
</protein>
<dbReference type="NCBIfam" id="TIGR00578">
    <property type="entry name" value="ku70"/>
    <property type="match status" value="1"/>
</dbReference>
<dbReference type="InterPro" id="IPR006165">
    <property type="entry name" value="Ku70"/>
</dbReference>
<dbReference type="PANTHER" id="PTHR12604:SF2">
    <property type="entry name" value="X-RAY REPAIR CROSS-COMPLEMENTING PROTEIN 6"/>
    <property type="match status" value="1"/>
</dbReference>
<dbReference type="Gene3D" id="2.40.290.10">
    <property type="match status" value="1"/>
</dbReference>
<evidence type="ECO:0000256" key="4">
    <source>
        <dbReference type="ARBA" id="ARBA00014630"/>
    </source>
</evidence>
<dbReference type="InterPro" id="IPR036465">
    <property type="entry name" value="vWFA_dom_sf"/>
</dbReference>
<dbReference type="Pfam" id="PF03730">
    <property type="entry name" value="Ku_C"/>
    <property type="match status" value="1"/>
</dbReference>
<dbReference type="Pfam" id="PF02037">
    <property type="entry name" value="SAP"/>
    <property type="match status" value="1"/>
</dbReference>
<dbReference type="GO" id="GO:0005524">
    <property type="term" value="F:ATP binding"/>
    <property type="evidence" value="ECO:0007669"/>
    <property type="project" value="UniProtKB-KW"/>
</dbReference>
<proteinExistence type="inferred from homology"/>
<dbReference type="EC" id="3.6.4.12" evidence="3"/>
<evidence type="ECO:0000256" key="1">
    <source>
        <dbReference type="ARBA" id="ARBA00004123"/>
    </source>
</evidence>
<dbReference type="STRING" id="136037.A0A067R5P0"/>
<comment type="subunit">
    <text evidence="15">Heterodimer of a 70 kDa and a 80 kDa subunit.</text>
</comment>
<keyword evidence="11" id="KW-0233">DNA recombination</keyword>
<reference evidence="18 19" key="1">
    <citation type="journal article" date="2014" name="Nat. Commun.">
        <title>Molecular traces of alternative social organization in a termite genome.</title>
        <authorList>
            <person name="Terrapon N."/>
            <person name="Li C."/>
            <person name="Robertson H.M."/>
            <person name="Ji L."/>
            <person name="Meng X."/>
            <person name="Booth W."/>
            <person name="Chen Z."/>
            <person name="Childers C.P."/>
            <person name="Glastad K.M."/>
            <person name="Gokhale K."/>
            <person name="Gowin J."/>
            <person name="Gronenberg W."/>
            <person name="Hermansen R.A."/>
            <person name="Hu H."/>
            <person name="Hunt B.G."/>
            <person name="Huylmans A.K."/>
            <person name="Khalil S.M."/>
            <person name="Mitchell R.D."/>
            <person name="Munoz-Torres M.C."/>
            <person name="Mustard J.A."/>
            <person name="Pan H."/>
            <person name="Reese J.T."/>
            <person name="Scharf M.E."/>
            <person name="Sun F."/>
            <person name="Vogel H."/>
            <person name="Xiao J."/>
            <person name="Yang W."/>
            <person name="Yang Z."/>
            <person name="Yang Z."/>
            <person name="Zhou J."/>
            <person name="Zhu J."/>
            <person name="Brent C.S."/>
            <person name="Elsik C.G."/>
            <person name="Goodisman M.A."/>
            <person name="Liberles D.A."/>
            <person name="Roe R.M."/>
            <person name="Vargo E.L."/>
            <person name="Vilcinskas A."/>
            <person name="Wang J."/>
            <person name="Bornberg-Bauer E."/>
            <person name="Korb J."/>
            <person name="Zhang G."/>
            <person name="Liebig J."/>
        </authorList>
    </citation>
    <scope>NUCLEOTIDE SEQUENCE [LARGE SCALE GENOMIC DNA]</scope>
    <source>
        <tissue evidence="18">Whole organism</tissue>
    </source>
</reference>
<dbReference type="OMA" id="FWANVKH"/>
<evidence type="ECO:0000256" key="8">
    <source>
        <dbReference type="ARBA" id="ARBA00022806"/>
    </source>
</evidence>
<dbReference type="GO" id="GO:0016787">
    <property type="term" value="F:hydrolase activity"/>
    <property type="evidence" value="ECO:0007669"/>
    <property type="project" value="UniProtKB-KW"/>
</dbReference>
<dbReference type="CDD" id="cd00788">
    <property type="entry name" value="KU70"/>
    <property type="match status" value="1"/>
</dbReference>
<keyword evidence="13" id="KW-0539">Nucleus</keyword>